<evidence type="ECO:0000313" key="1">
    <source>
        <dbReference type="EMBL" id="KAK4745677.1"/>
    </source>
</evidence>
<dbReference type="AlphaFoldDB" id="A0AAN7H0F1"/>
<sequence length="77" mass="8060">MAFPKQDKGRRGLLNIGMDASDSSGLEVGTCLLGPGNDSAEESWIRLLCVGVWSRCLLSMEACGAGKAQGFRDAPAS</sequence>
<dbReference type="Proteomes" id="UP001345219">
    <property type="component" value="Chromosome 10"/>
</dbReference>
<proteinExistence type="predicted"/>
<organism evidence="1 2">
    <name type="scientific">Trapa incisa</name>
    <dbReference type="NCBI Taxonomy" id="236973"/>
    <lineage>
        <taxon>Eukaryota</taxon>
        <taxon>Viridiplantae</taxon>
        <taxon>Streptophyta</taxon>
        <taxon>Embryophyta</taxon>
        <taxon>Tracheophyta</taxon>
        <taxon>Spermatophyta</taxon>
        <taxon>Magnoliopsida</taxon>
        <taxon>eudicotyledons</taxon>
        <taxon>Gunneridae</taxon>
        <taxon>Pentapetalae</taxon>
        <taxon>rosids</taxon>
        <taxon>malvids</taxon>
        <taxon>Myrtales</taxon>
        <taxon>Lythraceae</taxon>
        <taxon>Trapa</taxon>
    </lineage>
</organism>
<reference evidence="1 2" key="1">
    <citation type="journal article" date="2023" name="Hortic Res">
        <title>Pangenome of water caltrop reveals structural variations and asymmetric subgenome divergence after allopolyploidization.</title>
        <authorList>
            <person name="Zhang X."/>
            <person name="Chen Y."/>
            <person name="Wang L."/>
            <person name="Yuan Y."/>
            <person name="Fang M."/>
            <person name="Shi L."/>
            <person name="Lu R."/>
            <person name="Comes H.P."/>
            <person name="Ma Y."/>
            <person name="Chen Y."/>
            <person name="Huang G."/>
            <person name="Zhou Y."/>
            <person name="Zheng Z."/>
            <person name="Qiu Y."/>
        </authorList>
    </citation>
    <scope>NUCLEOTIDE SEQUENCE [LARGE SCALE GENOMIC DNA]</scope>
    <source>
        <tissue evidence="1">Roots</tissue>
    </source>
</reference>
<evidence type="ECO:0000313" key="2">
    <source>
        <dbReference type="Proteomes" id="UP001345219"/>
    </source>
</evidence>
<name>A0AAN7H0F1_9MYRT</name>
<accession>A0AAN7H0F1</accession>
<keyword evidence="2" id="KW-1185">Reference proteome</keyword>
<comment type="caution">
    <text evidence="1">The sequence shown here is derived from an EMBL/GenBank/DDBJ whole genome shotgun (WGS) entry which is preliminary data.</text>
</comment>
<dbReference type="EMBL" id="JAXIOK010000021">
    <property type="protein sequence ID" value="KAK4745677.1"/>
    <property type="molecule type" value="Genomic_DNA"/>
</dbReference>
<gene>
    <name evidence="1" type="ORF">SAY87_011989</name>
</gene>
<protein>
    <submittedName>
        <fullName evidence="1">Uncharacterized protein</fullName>
    </submittedName>
</protein>